<proteinExistence type="predicted"/>
<accession>A0A1B6VJU1</accession>
<evidence type="ECO:0000313" key="2">
    <source>
        <dbReference type="EMBL" id="OAJ67237.1"/>
    </source>
</evidence>
<dbReference type="EMBL" id="LUTU01000008">
    <property type="protein sequence ID" value="OAJ67237.1"/>
    <property type="molecule type" value="Genomic_DNA"/>
</dbReference>
<comment type="caution">
    <text evidence="2">The sequence shown here is derived from an EMBL/GenBank/DDBJ whole genome shotgun (WGS) entry which is preliminary data.</text>
</comment>
<dbReference type="Proteomes" id="UP000077786">
    <property type="component" value="Unassembled WGS sequence"/>
</dbReference>
<dbReference type="InterPro" id="IPR030972">
    <property type="entry name" value="UrcA_uranyl"/>
</dbReference>
<dbReference type="NCBIfam" id="TIGR04433">
    <property type="entry name" value="UrcA_uranyl"/>
    <property type="match status" value="1"/>
</dbReference>
<sequence>MSRISISVCTALVAALSLAPVSHSRAAPLLPAVVPTTSSQTISVSGLDLTSRQGWQTAENRIDDASRAVCSISNPMDMATLDDVSSCAERAREGALQTLRDIRSEQRDSHRVGHVLFAAKPDAYPHG</sequence>
<evidence type="ECO:0000313" key="3">
    <source>
        <dbReference type="Proteomes" id="UP000077786"/>
    </source>
</evidence>
<dbReference type="RefSeq" id="WP_064274589.1">
    <property type="nucleotide sequence ID" value="NZ_LUTU01000008.1"/>
</dbReference>
<dbReference type="OrthoDB" id="7284095at2"/>
<organism evidence="2 3">
    <name type="scientific">Gluconobacter cerinus</name>
    <dbReference type="NCBI Taxonomy" id="38307"/>
    <lineage>
        <taxon>Bacteria</taxon>
        <taxon>Pseudomonadati</taxon>
        <taxon>Pseudomonadota</taxon>
        <taxon>Alphaproteobacteria</taxon>
        <taxon>Acetobacterales</taxon>
        <taxon>Acetobacteraceae</taxon>
        <taxon>Gluconobacter</taxon>
    </lineage>
</organism>
<reference evidence="2 3" key="1">
    <citation type="submission" date="2016-03" db="EMBL/GenBank/DDBJ databases">
        <title>Draft genome sequence of Gluconobacter cerinus strain CECT 9110.</title>
        <authorList>
            <person name="Sainz F."/>
            <person name="Mas A."/>
            <person name="Torija M.J."/>
        </authorList>
    </citation>
    <scope>NUCLEOTIDE SEQUENCE [LARGE SCALE GENOMIC DNA]</scope>
    <source>
        <strain evidence="2 3">CECT 9110</strain>
    </source>
</reference>
<evidence type="ECO:0000256" key="1">
    <source>
        <dbReference type="SAM" id="SignalP"/>
    </source>
</evidence>
<dbReference type="AlphaFoldDB" id="A0A1B6VJU1"/>
<name>A0A1B6VJU1_9PROT</name>
<gene>
    <name evidence="2" type="ORF">A0123_01833</name>
</gene>
<keyword evidence="1" id="KW-0732">Signal</keyword>
<feature type="signal peptide" evidence="1">
    <location>
        <begin position="1"/>
        <end position="26"/>
    </location>
</feature>
<protein>
    <submittedName>
        <fullName evidence="2">UrcA family protein</fullName>
    </submittedName>
</protein>
<dbReference type="PATRIC" id="fig|38307.3.peg.1893"/>
<feature type="chain" id="PRO_5008590032" evidence="1">
    <location>
        <begin position="27"/>
        <end position="127"/>
    </location>
</feature>